<dbReference type="PANTHER" id="PTHR30621:SF0">
    <property type="entry name" value="BIFUNCTIONAL GLUTAMINE SYNTHETASE ADENYLYLTRANSFERASE_ADENYLYL-REMOVING ENZYME"/>
    <property type="match status" value="1"/>
</dbReference>
<sequence>MSTLLDGLGFRDPAHGRVAATRLVEGLPERIAARIQVLLASVPDPDSAVRFLERLRLESPSAFDRITSSPAALRCAVLLFSFSNFLSEAVLNNPERILQVVNSGSLYRVLRADEYEERLFDFLGHERPGLPSAEDLARFRRRQLPRIVVRDGWGIATLSDVTEELSNLADAILDVAYRRIRDELVARHGTPRLADGSPCGFSVLSLGKLGGKELNYSSDIDLMFIYGGAGETDGAERITNKEFYKKVANQYTALLSSYTSEGQCYRVDLRLRPDGTLGEICISLEGARAYYDQRARDWEKQMLIKARVSAGEREPGAALLDFVEPLIYQSSLDFRALEAVSETRQRIGEKLAAKRGLGGGLDIKLTPGGIRDIEFL</sequence>
<evidence type="ECO:0000313" key="2">
    <source>
        <dbReference type="EMBL" id="MBA0088504.1"/>
    </source>
</evidence>
<dbReference type="AlphaFoldDB" id="A0A7V8NVX9"/>
<keyword evidence="2" id="KW-0548">Nucleotidyltransferase</keyword>
<dbReference type="Gene3D" id="3.30.460.10">
    <property type="entry name" value="Beta Polymerase, domain 2"/>
    <property type="match status" value="1"/>
</dbReference>
<dbReference type="GO" id="GO:0005829">
    <property type="term" value="C:cytosol"/>
    <property type="evidence" value="ECO:0007669"/>
    <property type="project" value="TreeGrafter"/>
</dbReference>
<dbReference type="CDD" id="cd05401">
    <property type="entry name" value="NT_GlnE_GlnD_like"/>
    <property type="match status" value="1"/>
</dbReference>
<accession>A0A7V8NVX9</accession>
<gene>
    <name evidence="2" type="ORF">HRJ53_26255</name>
</gene>
<feature type="non-terminal residue" evidence="2">
    <location>
        <position position="376"/>
    </location>
</feature>
<dbReference type="InterPro" id="IPR043519">
    <property type="entry name" value="NT_sf"/>
</dbReference>
<dbReference type="Proteomes" id="UP000567293">
    <property type="component" value="Unassembled WGS sequence"/>
</dbReference>
<reference evidence="2" key="1">
    <citation type="submission" date="2020-06" db="EMBL/GenBank/DDBJ databases">
        <title>Legume-microbial interactions unlock mineral nutrients during tropical forest succession.</title>
        <authorList>
            <person name="Epihov D.Z."/>
        </authorList>
    </citation>
    <scope>NUCLEOTIDE SEQUENCE [LARGE SCALE GENOMIC DNA]</scope>
    <source>
        <strain evidence="2">Pan2503</strain>
    </source>
</reference>
<dbReference type="SUPFAM" id="SSF81301">
    <property type="entry name" value="Nucleotidyltransferase"/>
    <property type="match status" value="1"/>
</dbReference>
<protein>
    <submittedName>
        <fullName evidence="2">Glutamine-synthetase adenylyltransferase</fullName>
    </submittedName>
</protein>
<dbReference type="InterPro" id="IPR005190">
    <property type="entry name" value="GlnE_rpt_dom"/>
</dbReference>
<dbReference type="PANTHER" id="PTHR30621">
    <property type="entry name" value="GLUTAMINE SYNTHETASE ADENYLYLTRANSFERASE"/>
    <property type="match status" value="1"/>
</dbReference>
<dbReference type="Gene3D" id="1.20.120.330">
    <property type="entry name" value="Nucleotidyltransferases domain 2"/>
    <property type="match status" value="1"/>
</dbReference>
<name>A0A7V8NVX9_9BACT</name>
<dbReference type="GO" id="GO:0008882">
    <property type="term" value="F:[glutamate-ammonia-ligase] adenylyltransferase activity"/>
    <property type="evidence" value="ECO:0007669"/>
    <property type="project" value="InterPro"/>
</dbReference>
<dbReference type="SUPFAM" id="SSF81593">
    <property type="entry name" value="Nucleotidyltransferase substrate binding subunit/domain"/>
    <property type="match status" value="1"/>
</dbReference>
<feature type="domain" description="Glutamate-ammonia ligase adenylyltransferase repeated" evidence="1">
    <location>
        <begin position="79"/>
        <end position="320"/>
    </location>
</feature>
<organism evidence="2 3">
    <name type="scientific">Candidatus Acidiferrum panamense</name>
    <dbReference type="NCBI Taxonomy" id="2741543"/>
    <lineage>
        <taxon>Bacteria</taxon>
        <taxon>Pseudomonadati</taxon>
        <taxon>Acidobacteriota</taxon>
        <taxon>Terriglobia</taxon>
        <taxon>Candidatus Acidiferrales</taxon>
        <taxon>Candidatus Acidiferrum</taxon>
    </lineage>
</organism>
<evidence type="ECO:0000313" key="3">
    <source>
        <dbReference type="Proteomes" id="UP000567293"/>
    </source>
</evidence>
<keyword evidence="2" id="KW-0808">Transferase</keyword>
<dbReference type="Pfam" id="PF03710">
    <property type="entry name" value="GlnE"/>
    <property type="match status" value="1"/>
</dbReference>
<proteinExistence type="predicted"/>
<keyword evidence="3" id="KW-1185">Reference proteome</keyword>
<dbReference type="InterPro" id="IPR023057">
    <property type="entry name" value="GlnE"/>
</dbReference>
<dbReference type="GO" id="GO:0000820">
    <property type="term" value="P:regulation of glutamine family amino acid metabolic process"/>
    <property type="evidence" value="ECO:0007669"/>
    <property type="project" value="TreeGrafter"/>
</dbReference>
<dbReference type="EMBL" id="JACDQQ010002531">
    <property type="protein sequence ID" value="MBA0088504.1"/>
    <property type="molecule type" value="Genomic_DNA"/>
</dbReference>
<comment type="caution">
    <text evidence="2">The sequence shown here is derived from an EMBL/GenBank/DDBJ whole genome shotgun (WGS) entry which is preliminary data.</text>
</comment>
<evidence type="ECO:0000259" key="1">
    <source>
        <dbReference type="Pfam" id="PF03710"/>
    </source>
</evidence>